<gene>
    <name evidence="3" type="ordered locus">NGR_b07780</name>
</gene>
<evidence type="ECO:0008006" key="5">
    <source>
        <dbReference type="Google" id="ProtNLM"/>
    </source>
</evidence>
<sequence length="719" mass="76597">MKIVEQSGKETGQGRGRALWAAVAVIAIAAAGVVGGKIALKSKVNELVAERGGKAGAVEVDFLGRIHLRDVTLPLGGRSNARIAAIDGRPKILFLNGTLEMTGLDIELPTARILVPHASVEDANLDPATLTELISRKSAAPLAKRIDRFAAKRVSATEVAITQAIAGSEQKTVYRQVNLTDIANGSVARYSADGASFEFAMAIPDGAGGSKQEVMTGSIGQMTGQDFDAAYMARLYTEKAGPDDKEPRPLYGPLSAKAIAFSNGQARFAYDEMRSSGFSMRMPAEPLLETLEKLTSVTNPEELEPEERRAFFGRLLSLADIIGKGDMEMLGLKIDAPAKAGEAEGEKVKLAVDRMALQLDGRRLDAALHGVSMGEGGDYVKFSEASMTGFSWDSTLEALKKMAGLDEQQLETFPFTTLLPEFGTFRVAGIDVNLPNPDTGADSTGTEGYADETGETDALAAEGLMPDAEQEAGADQQTNQPVTSMEKPAAAVPERIRFTLKNYELALTKPFNGIPTDIRFSYEDLSVPVPAKAQDETSVQLRKLGFDELVVSSNIQAAWDEPSQNLAIKDISVSGKDVGSFSVSGLMGGFTKDFFSGDPAMAQVALLGLTAREMKLEIEDKGGMAKGIKFYADQNGMTEDQARGMLTMMAAAVLQQLAADQPKLQGPVDALSRFIAKPGTFTLTVRSKAETGIGAFDLIAASENPMLLLDKVDLEATAQ</sequence>
<dbReference type="EMBL" id="CP000874">
    <property type="protein sequence ID" value="ACP22236.1"/>
    <property type="molecule type" value="Genomic_DNA"/>
</dbReference>
<dbReference type="PATRIC" id="fig|394.7.peg.1217"/>
<feature type="transmembrane region" description="Helical" evidence="2">
    <location>
        <begin position="20"/>
        <end position="40"/>
    </location>
</feature>
<dbReference type="AlphaFoldDB" id="C3KQ78"/>
<geneLocation type="plasmid" evidence="4">
    <name>sym pNGR234b</name>
</geneLocation>
<protein>
    <recommendedName>
        <fullName evidence="5">Transmembrane protein</fullName>
    </recommendedName>
</protein>
<keyword evidence="2" id="KW-0472">Membrane</keyword>
<keyword evidence="2" id="KW-1133">Transmembrane helix</keyword>
<reference evidence="4" key="1">
    <citation type="journal article" date="2004" name="J. Bacteriol.">
        <title>An evolutionary hot spot: the pNGR234b replicon of Rhizobium sp. strain NGR234.</title>
        <authorList>
            <person name="Streit W.R."/>
            <person name="Schmitz R.A."/>
            <person name="Perret X."/>
            <person name="Staehelin C."/>
            <person name="Deakin W.J."/>
            <person name="Raasch C."/>
            <person name="Liesegang H."/>
            <person name="Broughton W.J."/>
        </authorList>
    </citation>
    <scope>NUCLEOTIDE SEQUENCE [LARGE SCALE GENOMIC DNA]</scope>
    <source>
        <strain evidence="4">NBRC 101917 / NGR234</strain>
    </source>
</reference>
<feature type="region of interest" description="Disordered" evidence="1">
    <location>
        <begin position="468"/>
        <end position="489"/>
    </location>
</feature>
<accession>C3KQ78</accession>
<evidence type="ECO:0000256" key="2">
    <source>
        <dbReference type="SAM" id="Phobius"/>
    </source>
</evidence>
<name>C3KQ78_SINFN</name>
<evidence type="ECO:0000313" key="3">
    <source>
        <dbReference type="EMBL" id="ACP22236.1"/>
    </source>
</evidence>
<keyword evidence="3" id="KW-0614">Plasmid</keyword>
<proteinExistence type="predicted"/>
<evidence type="ECO:0000313" key="4">
    <source>
        <dbReference type="Proteomes" id="UP000001054"/>
    </source>
</evidence>
<organism evidence="3 4">
    <name type="scientific">Sinorhizobium fredii (strain NBRC 101917 / NGR234)</name>
    <dbReference type="NCBI Taxonomy" id="394"/>
    <lineage>
        <taxon>Bacteria</taxon>
        <taxon>Pseudomonadati</taxon>
        <taxon>Pseudomonadota</taxon>
        <taxon>Alphaproteobacteria</taxon>
        <taxon>Hyphomicrobiales</taxon>
        <taxon>Rhizobiaceae</taxon>
        <taxon>Sinorhizobium/Ensifer group</taxon>
        <taxon>Sinorhizobium</taxon>
    </lineage>
</organism>
<dbReference type="OrthoDB" id="8282328at2"/>
<dbReference type="Proteomes" id="UP000001054">
    <property type="component" value="Plasmid pNGR234b"/>
</dbReference>
<keyword evidence="4" id="KW-1185">Reference proteome</keyword>
<reference evidence="3 4" key="2">
    <citation type="journal article" date="2009" name="Appl. Environ. Microbiol.">
        <title>Rhizobium sp. strain NGR234 possesses a remarkable number of secretion systems.</title>
        <authorList>
            <person name="Schmeisser C."/>
            <person name="Liesegang H."/>
            <person name="Krysciak D."/>
            <person name="Bakkou N."/>
            <person name="Le Quere A."/>
            <person name="Wollherr A."/>
            <person name="Heinemeyer I."/>
            <person name="Morgenstern B."/>
            <person name="Pommerening-Roeser A."/>
            <person name="Flores M."/>
            <person name="Palacios R."/>
            <person name="Brenner S."/>
            <person name="Gottschalk G."/>
            <person name="Schmitz R.A."/>
            <person name="Broughton W.J."/>
            <person name="Perret X."/>
            <person name="Strittmatter A.W."/>
            <person name="Streit W.R."/>
        </authorList>
    </citation>
    <scope>NUCLEOTIDE SEQUENCE [LARGE SCALE GENOMIC DNA]</scope>
    <source>
        <strain evidence="4">NBRC 101917 / NGR234</strain>
    </source>
</reference>
<evidence type="ECO:0000256" key="1">
    <source>
        <dbReference type="SAM" id="MobiDB-lite"/>
    </source>
</evidence>
<dbReference type="KEGG" id="rhi:NGR_b07780"/>
<dbReference type="HOGENOM" id="CLU_411545_0_0_5"/>
<keyword evidence="2" id="KW-0812">Transmembrane</keyword>